<sequence>MSGWNTIEKMQNLERSLDNLGLKFARCELFDNQALVCLVPKDHAALPIYSRNADVYTGSLESVEYWLQGVEWARDYDRMNKISTDEKRAKAEQQERNTQLMRTLKEGKLITGTVE</sequence>
<evidence type="ECO:0000313" key="3">
    <source>
        <dbReference type="EMBL" id="CAB4186843.1"/>
    </source>
</evidence>
<dbReference type="EMBL" id="LR797502">
    <property type="protein sequence ID" value="CAB4221550.1"/>
    <property type="molecule type" value="Genomic_DNA"/>
</dbReference>
<dbReference type="EMBL" id="LR796758">
    <property type="protein sequence ID" value="CAB4163833.1"/>
    <property type="molecule type" value="Genomic_DNA"/>
</dbReference>
<dbReference type="EMBL" id="LR797099">
    <property type="protein sequence ID" value="CAB4186843.1"/>
    <property type="molecule type" value="Genomic_DNA"/>
</dbReference>
<name>A0A6J5QQP1_9CAUD</name>
<accession>A0A6J5QQP1</accession>
<reference evidence="3" key="1">
    <citation type="submission" date="2020-05" db="EMBL/GenBank/DDBJ databases">
        <authorList>
            <person name="Chiriac C."/>
            <person name="Salcher M."/>
            <person name="Ghai R."/>
            <person name="Kavagutti S V."/>
        </authorList>
    </citation>
    <scope>NUCLEOTIDE SEQUENCE</scope>
</reference>
<protein>
    <submittedName>
        <fullName evidence="3">Uncharacterized protein</fullName>
    </submittedName>
</protein>
<evidence type="ECO:0000313" key="4">
    <source>
        <dbReference type="EMBL" id="CAB4221550.1"/>
    </source>
</evidence>
<evidence type="ECO:0000313" key="2">
    <source>
        <dbReference type="EMBL" id="CAB4165473.1"/>
    </source>
</evidence>
<dbReference type="EMBL" id="LR796776">
    <property type="protein sequence ID" value="CAB4165473.1"/>
    <property type="molecule type" value="Genomic_DNA"/>
</dbReference>
<proteinExistence type="predicted"/>
<organism evidence="3">
    <name type="scientific">uncultured Caudovirales phage</name>
    <dbReference type="NCBI Taxonomy" id="2100421"/>
    <lineage>
        <taxon>Viruses</taxon>
        <taxon>Duplodnaviria</taxon>
        <taxon>Heunggongvirae</taxon>
        <taxon>Uroviricota</taxon>
        <taxon>Caudoviricetes</taxon>
        <taxon>Peduoviridae</taxon>
        <taxon>Maltschvirus</taxon>
        <taxon>Maltschvirus maltsch</taxon>
    </lineage>
</organism>
<evidence type="ECO:0000313" key="1">
    <source>
        <dbReference type="EMBL" id="CAB4163833.1"/>
    </source>
</evidence>
<gene>
    <name evidence="3" type="ORF">UFOVP1146_189</name>
    <name evidence="4" type="ORF">UFOVP1638_376</name>
    <name evidence="1" type="ORF">UFOVP812_102</name>
    <name evidence="2" type="ORF">UFOVP818_41</name>
</gene>